<comment type="caution">
    <text evidence="1">The sequence shown here is derived from an EMBL/GenBank/DDBJ whole genome shotgun (WGS) entry which is preliminary data.</text>
</comment>
<dbReference type="Proteomes" id="UP000291892">
    <property type="component" value="Unassembled WGS sequence"/>
</dbReference>
<evidence type="ECO:0000313" key="2">
    <source>
        <dbReference type="Proteomes" id="UP000291892"/>
    </source>
</evidence>
<dbReference type="AlphaFoldDB" id="A0AAE8QCJ7"/>
<evidence type="ECO:0000313" key="1">
    <source>
        <dbReference type="EMBL" id="TBF18860.1"/>
    </source>
</evidence>
<gene>
    <name evidence="1" type="ORF">ELG94_11280</name>
</gene>
<sequence>MVRFERIKKQLFFVVMAEEEEMAQYSHRICQERLKIYMYPPLVRKFIPLGFDASKADYDIWRNFVWNKIKDLCEPDFKPTSRTFCHFMFLRDPKVPSLSVVALRLFKLDKIVSGDFQDRKRIRSHRRIKERV</sequence>
<dbReference type="RefSeq" id="WP_130822584.1">
    <property type="nucleotide sequence ID" value="NZ_SIKX01000001.1"/>
</dbReference>
<organism evidence="1 2">
    <name type="scientific">Rhizobium ruizarguesonis</name>
    <dbReference type="NCBI Taxonomy" id="2081791"/>
    <lineage>
        <taxon>Bacteria</taxon>
        <taxon>Pseudomonadati</taxon>
        <taxon>Pseudomonadota</taxon>
        <taxon>Alphaproteobacteria</taxon>
        <taxon>Hyphomicrobiales</taxon>
        <taxon>Rhizobiaceae</taxon>
        <taxon>Rhizobium/Agrobacterium group</taxon>
        <taxon>Rhizobium</taxon>
    </lineage>
</organism>
<protein>
    <submittedName>
        <fullName evidence="1">Uncharacterized protein</fullName>
    </submittedName>
</protein>
<reference evidence="1 2" key="1">
    <citation type="submission" date="2019-02" db="EMBL/GenBank/DDBJ databases">
        <title>The genomic architecture of introgression among sibling species of bacteria.</title>
        <authorList>
            <person name="Cavassim M.I.A."/>
            <person name="Moeskjaer S."/>
            <person name="Moslemi C."/>
            <person name="Fields B."/>
            <person name="Bachmann A."/>
            <person name="Vilhjalmsson B."/>
            <person name="Schierup M.H."/>
            <person name="Young J.P.W."/>
            <person name="Andersen S.U."/>
        </authorList>
    </citation>
    <scope>NUCLEOTIDE SEQUENCE [LARGE SCALE GENOMIC DNA]</scope>
    <source>
        <strain evidence="1 2">SM42</strain>
    </source>
</reference>
<name>A0AAE8QCJ7_9HYPH</name>
<dbReference type="EMBL" id="SIKX01000001">
    <property type="protein sequence ID" value="TBF18860.1"/>
    <property type="molecule type" value="Genomic_DNA"/>
</dbReference>
<proteinExistence type="predicted"/>
<accession>A0AAE8QCJ7</accession>